<evidence type="ECO:0000313" key="3">
    <source>
        <dbReference type="Proteomes" id="UP000555546"/>
    </source>
</evidence>
<dbReference type="RefSeq" id="WP_183647661.1">
    <property type="nucleotide sequence ID" value="NZ_JACIJG010000002.1"/>
</dbReference>
<evidence type="ECO:0000313" key="2">
    <source>
        <dbReference type="EMBL" id="MBB5700686.1"/>
    </source>
</evidence>
<proteinExistence type="predicted"/>
<name>A0A7W9AUI5_9HYPH</name>
<sequence length="121" mass="12979">MFEISFSPQYSTAILSLEKRGNVLIVNGDELDFSDLPDGGEYPPEAIDNPSIVGSVTRVGEEIQITVILPYLMPGYFEAPAPITVTSDGPIALPEGRYPPPPEDLPPLPEPIAEGEDNAAQ</sequence>
<feature type="compositionally biased region" description="Pro residues" evidence="1">
    <location>
        <begin position="97"/>
        <end position="110"/>
    </location>
</feature>
<dbReference type="AlphaFoldDB" id="A0A7W9AUI5"/>
<reference evidence="2 3" key="1">
    <citation type="submission" date="2020-08" db="EMBL/GenBank/DDBJ databases">
        <title>Genomic Encyclopedia of Type Strains, Phase IV (KMG-IV): sequencing the most valuable type-strain genomes for metagenomic binning, comparative biology and taxonomic classification.</title>
        <authorList>
            <person name="Goeker M."/>
        </authorList>
    </citation>
    <scope>NUCLEOTIDE SEQUENCE [LARGE SCALE GENOMIC DNA]</scope>
    <source>
        <strain evidence="2 3">DSM 26944</strain>
    </source>
</reference>
<feature type="region of interest" description="Disordered" evidence="1">
    <location>
        <begin position="88"/>
        <end position="121"/>
    </location>
</feature>
<accession>A0A7W9AUI5</accession>
<keyword evidence="3" id="KW-1185">Reference proteome</keyword>
<comment type="caution">
    <text evidence="2">The sequence shown here is derived from an EMBL/GenBank/DDBJ whole genome shotgun (WGS) entry which is preliminary data.</text>
</comment>
<evidence type="ECO:0000256" key="1">
    <source>
        <dbReference type="SAM" id="MobiDB-lite"/>
    </source>
</evidence>
<protein>
    <submittedName>
        <fullName evidence="2">Uncharacterized protein</fullName>
    </submittedName>
</protein>
<gene>
    <name evidence="2" type="ORF">FHS76_000529</name>
</gene>
<dbReference type="EMBL" id="JACIJG010000002">
    <property type="protein sequence ID" value="MBB5700686.1"/>
    <property type="molecule type" value="Genomic_DNA"/>
</dbReference>
<organism evidence="2 3">
    <name type="scientific">Brucella daejeonensis</name>
    <dbReference type="NCBI Taxonomy" id="659015"/>
    <lineage>
        <taxon>Bacteria</taxon>
        <taxon>Pseudomonadati</taxon>
        <taxon>Pseudomonadota</taxon>
        <taxon>Alphaproteobacteria</taxon>
        <taxon>Hyphomicrobiales</taxon>
        <taxon>Brucellaceae</taxon>
        <taxon>Brucella/Ochrobactrum group</taxon>
        <taxon>Brucella</taxon>
    </lineage>
</organism>
<dbReference type="Proteomes" id="UP000555546">
    <property type="component" value="Unassembled WGS sequence"/>
</dbReference>